<dbReference type="Pfam" id="PF00116">
    <property type="entry name" value="COX2"/>
    <property type="match status" value="1"/>
</dbReference>
<dbReference type="InterPro" id="IPR002429">
    <property type="entry name" value="CcO_II-like_C"/>
</dbReference>
<dbReference type="PROSITE" id="PS51257">
    <property type="entry name" value="PROKAR_LIPOPROTEIN"/>
    <property type="match status" value="1"/>
</dbReference>
<dbReference type="GO" id="GO:0042773">
    <property type="term" value="P:ATP synthesis coupled electron transport"/>
    <property type="evidence" value="ECO:0007669"/>
    <property type="project" value="TreeGrafter"/>
</dbReference>
<accession>Q8D354</accession>
<evidence type="ECO:0000256" key="11">
    <source>
        <dbReference type="ARBA" id="ARBA00023002"/>
    </source>
</evidence>
<dbReference type="PANTHER" id="PTHR22888">
    <property type="entry name" value="CYTOCHROME C OXIDASE, SUBUNIT II"/>
    <property type="match status" value="1"/>
</dbReference>
<evidence type="ECO:0000313" key="21">
    <source>
        <dbReference type="Proteomes" id="UP000000562"/>
    </source>
</evidence>
<evidence type="ECO:0000256" key="8">
    <source>
        <dbReference type="ARBA" id="ARBA00022729"/>
    </source>
</evidence>
<dbReference type="PIRSF" id="PIRSF000292">
    <property type="entry name" value="Ubi_od_II"/>
    <property type="match status" value="1"/>
</dbReference>
<dbReference type="OrthoDB" id="9783445at2"/>
<keyword evidence="11 16" id="KW-0560">Oxidoreductase</keyword>
<evidence type="ECO:0000256" key="9">
    <source>
        <dbReference type="ARBA" id="ARBA00022982"/>
    </source>
</evidence>
<evidence type="ECO:0000313" key="20">
    <source>
        <dbReference type="EMBL" id="BAC24293.1"/>
    </source>
</evidence>
<dbReference type="InterPro" id="IPR045187">
    <property type="entry name" value="CcO_II"/>
</dbReference>
<evidence type="ECO:0000256" key="7">
    <source>
        <dbReference type="ARBA" id="ARBA00022692"/>
    </source>
</evidence>
<feature type="transmembrane region" description="Helical" evidence="17">
    <location>
        <begin position="12"/>
        <end position="31"/>
    </location>
</feature>
<evidence type="ECO:0000256" key="13">
    <source>
        <dbReference type="ARBA" id="ARBA00023139"/>
    </source>
</evidence>
<dbReference type="AlphaFoldDB" id="Q8D354"/>
<keyword evidence="14" id="KW-0449">Lipoprotein</keyword>
<reference evidence="20 21" key="1">
    <citation type="journal article" date="2002" name="Nat. Genet.">
        <title>Genome sequence of the endocellular obligate symbiont of tsetse flies, Wigglesworthia glossinidia.</title>
        <authorList>
            <person name="Akman L."/>
            <person name="Yamashita A."/>
            <person name="Watanabe H."/>
            <person name="Oshima K."/>
            <person name="Shiba T."/>
            <person name="Hattori M."/>
            <person name="Aksoy S."/>
        </authorList>
    </citation>
    <scope>NUCLEOTIDE SEQUENCE [LARGE SCALE GENOMIC DNA]</scope>
</reference>
<dbReference type="GO" id="GO:0009486">
    <property type="term" value="F:cytochrome bo3 ubiquinol oxidase activity"/>
    <property type="evidence" value="ECO:0007669"/>
    <property type="project" value="InterPro"/>
</dbReference>
<evidence type="ECO:0000259" key="19">
    <source>
        <dbReference type="PROSITE" id="PS50999"/>
    </source>
</evidence>
<dbReference type="PROSITE" id="PS50999">
    <property type="entry name" value="COX2_TM"/>
    <property type="match status" value="1"/>
</dbReference>
<evidence type="ECO:0000256" key="1">
    <source>
        <dbReference type="ARBA" id="ARBA00004651"/>
    </source>
</evidence>
<dbReference type="InterPro" id="IPR036257">
    <property type="entry name" value="Cyt_c_oxidase_su2_TM_sf"/>
</dbReference>
<evidence type="ECO:0000256" key="17">
    <source>
        <dbReference type="SAM" id="Phobius"/>
    </source>
</evidence>
<dbReference type="Gene3D" id="2.60.40.420">
    <property type="entry name" value="Cupredoxins - blue copper proteins"/>
    <property type="match status" value="1"/>
</dbReference>
<keyword evidence="9 16" id="KW-0249">Electron transport</keyword>
<dbReference type="KEGG" id="wbr:cyoA"/>
<evidence type="ECO:0000256" key="4">
    <source>
        <dbReference type="ARBA" id="ARBA00022448"/>
    </source>
</evidence>
<dbReference type="GO" id="GO:0016682">
    <property type="term" value="F:oxidoreductase activity, acting on diphenols and related substances as donors, oxygen as acceptor"/>
    <property type="evidence" value="ECO:0007669"/>
    <property type="project" value="InterPro"/>
</dbReference>
<evidence type="ECO:0000256" key="6">
    <source>
        <dbReference type="ARBA" id="ARBA00022660"/>
    </source>
</evidence>
<dbReference type="HOGENOM" id="CLU_036876_6_1_6"/>
<evidence type="ECO:0000259" key="18">
    <source>
        <dbReference type="PROSITE" id="PS50857"/>
    </source>
</evidence>
<feature type="domain" description="Cytochrome oxidase subunit II copper A binding" evidence="18">
    <location>
        <begin position="124"/>
        <end position="237"/>
    </location>
</feature>
<protein>
    <recommendedName>
        <fullName evidence="16">Ubiquinol oxidase subunit 2</fullName>
    </recommendedName>
</protein>
<keyword evidence="7 17" id="KW-0812">Transmembrane</keyword>
<dbReference type="InterPro" id="IPR006333">
    <property type="entry name" value="Cyt_o_ubiquinol_oxidase_su2"/>
</dbReference>
<proteinExistence type="inferred from homology"/>
<comment type="function">
    <text evidence="15">Cytochrome bo(3) ubiquinol terminal oxidase is the component of the aerobic respiratory chain of E.coli that predominates when cells are grown at high aeration. Has proton pump activity across the membrane in addition to electron transfer, pumping 2 protons/electron.</text>
</comment>
<dbReference type="NCBIfam" id="TIGR01433">
    <property type="entry name" value="CyoA"/>
    <property type="match status" value="1"/>
</dbReference>
<evidence type="ECO:0000256" key="5">
    <source>
        <dbReference type="ARBA" id="ARBA00022475"/>
    </source>
</evidence>
<dbReference type="SUPFAM" id="SSF81464">
    <property type="entry name" value="Cytochrome c oxidase subunit II-like, transmembrane region"/>
    <property type="match status" value="1"/>
</dbReference>
<dbReference type="PROSITE" id="PS50857">
    <property type="entry name" value="COX2_CUA"/>
    <property type="match status" value="1"/>
</dbReference>
<dbReference type="STRING" id="36870.gene:10368635"/>
<evidence type="ECO:0000256" key="15">
    <source>
        <dbReference type="ARBA" id="ARBA00025694"/>
    </source>
</evidence>
<dbReference type="InterPro" id="IPR008972">
    <property type="entry name" value="Cupredoxin"/>
</dbReference>
<sequence length="282" mass="32501">MFNKNIKKFKKIIFICIIFFLSGCNNLVIMNPKGNIGIEEKKLILIAICIMLCIVIPVILMTLIFVIKYRKSNKNAIYKPNWSHSNKIEFAIWSIPIFAIIFLANITWNTTKILDPKNEIISTNKPVNIQVISLDWKWLFIYPEYNIATINEIAFPKDVPVKFNITSNSVMNSFFIPQLGSQIYAMAGMDSILHLISNHSGKYKGISSNFSGKGFSDMKFSAISLSNKNEFYDWIKKVKSSSKEIKNIKDYEKISKPSINNHVEYFSTVKSNLFYDVIKKFK</sequence>
<evidence type="ECO:0000256" key="12">
    <source>
        <dbReference type="ARBA" id="ARBA00023136"/>
    </source>
</evidence>
<keyword evidence="13" id="KW-0564">Palmitate</keyword>
<keyword evidence="5 16" id="KW-1003">Cell membrane</keyword>
<evidence type="ECO:0000256" key="2">
    <source>
        <dbReference type="ARBA" id="ARBA00007866"/>
    </source>
</evidence>
<dbReference type="Proteomes" id="UP000000562">
    <property type="component" value="Chromosome"/>
</dbReference>
<dbReference type="GO" id="GO:0005507">
    <property type="term" value="F:copper ion binding"/>
    <property type="evidence" value="ECO:0007669"/>
    <property type="project" value="InterPro"/>
</dbReference>
<dbReference type="GO" id="GO:0005886">
    <property type="term" value="C:plasma membrane"/>
    <property type="evidence" value="ECO:0007669"/>
    <property type="project" value="UniProtKB-SubCell"/>
</dbReference>
<evidence type="ECO:0000256" key="3">
    <source>
        <dbReference type="ARBA" id="ARBA00011700"/>
    </source>
</evidence>
<evidence type="ECO:0000256" key="14">
    <source>
        <dbReference type="ARBA" id="ARBA00023288"/>
    </source>
</evidence>
<feature type="transmembrane region" description="Helical" evidence="17">
    <location>
        <begin position="88"/>
        <end position="108"/>
    </location>
</feature>
<feature type="transmembrane region" description="Helical" evidence="17">
    <location>
        <begin position="43"/>
        <end position="67"/>
    </location>
</feature>
<organism evidence="20 21">
    <name type="scientific">Wigglesworthia glossinidia brevipalpis</name>
    <dbReference type="NCBI Taxonomy" id="36870"/>
    <lineage>
        <taxon>Bacteria</taxon>
        <taxon>Pseudomonadati</taxon>
        <taxon>Pseudomonadota</taxon>
        <taxon>Gammaproteobacteria</taxon>
        <taxon>Enterobacterales</taxon>
        <taxon>Erwiniaceae</taxon>
        <taxon>Wigglesworthia</taxon>
    </lineage>
</organism>
<feature type="domain" description="Cytochrome oxidase subunit II transmembrane region profile" evidence="19">
    <location>
        <begin position="21"/>
        <end position="118"/>
    </location>
</feature>
<dbReference type="PANTHER" id="PTHR22888:SF18">
    <property type="entry name" value="CYTOCHROME BO(3) UBIQUINOL OXIDASE SUBUNIT 2"/>
    <property type="match status" value="1"/>
</dbReference>
<dbReference type="Pfam" id="PF06481">
    <property type="entry name" value="COX_ARM"/>
    <property type="match status" value="1"/>
</dbReference>
<keyword evidence="8" id="KW-0732">Signal</keyword>
<keyword evidence="21" id="KW-1185">Reference proteome</keyword>
<evidence type="ECO:0000256" key="16">
    <source>
        <dbReference type="PIRNR" id="PIRNR000292"/>
    </source>
</evidence>
<dbReference type="SUPFAM" id="SSF49503">
    <property type="entry name" value="Cupredoxins"/>
    <property type="match status" value="1"/>
</dbReference>
<comment type="similarity">
    <text evidence="2 16">Belongs to the cytochrome c oxidase subunit 2 family.</text>
</comment>
<dbReference type="InterPro" id="IPR034227">
    <property type="entry name" value="CuRO_UO_II"/>
</dbReference>
<comment type="subunit">
    <text evidence="3">Heterooctamer of two A chains, two B chains, two C chains and two D chains.</text>
</comment>
<keyword evidence="12 16" id="KW-0472">Membrane</keyword>
<keyword evidence="4 16" id="KW-0813">Transport</keyword>
<dbReference type="EMBL" id="BA000021">
    <property type="protein sequence ID" value="BAC24293.1"/>
    <property type="molecule type" value="Genomic_DNA"/>
</dbReference>
<evidence type="ECO:0000256" key="10">
    <source>
        <dbReference type="ARBA" id="ARBA00022989"/>
    </source>
</evidence>
<dbReference type="InterPro" id="IPR010514">
    <property type="entry name" value="COX_ARM"/>
</dbReference>
<dbReference type="Gene3D" id="1.10.287.90">
    <property type="match status" value="1"/>
</dbReference>
<keyword evidence="10 17" id="KW-1133">Transmembrane helix</keyword>
<dbReference type="CDD" id="cd04212">
    <property type="entry name" value="CuRO_UO_II"/>
    <property type="match status" value="1"/>
</dbReference>
<name>Q8D354_WIGBR</name>
<comment type="subcellular location">
    <subcellularLocation>
        <location evidence="1">Cell membrane</location>
        <topology evidence="1">Multi-pass membrane protein</topology>
    </subcellularLocation>
</comment>
<gene>
    <name evidence="20" type="primary">cyoA</name>
</gene>
<dbReference type="InterPro" id="IPR011759">
    <property type="entry name" value="Cyt_c_oxidase_su2_TM_dom"/>
</dbReference>
<dbReference type="GO" id="GO:0004129">
    <property type="term" value="F:cytochrome-c oxidase activity"/>
    <property type="evidence" value="ECO:0007669"/>
    <property type="project" value="UniProtKB-UniRule"/>
</dbReference>
<dbReference type="eggNOG" id="COG1622">
    <property type="taxonomic scope" value="Bacteria"/>
</dbReference>
<keyword evidence="6 16" id="KW-0679">Respiratory chain</keyword>